<sequence>MTLPYRIVATDLDGTLLRSDRSLSARTLRTLAAVRAAGARHLVVTGRPVFGTRRLLTQLDYRGLAVCGQGAHVYDFDSDRLLVTHTLDRDVARALVQAIGRETGALALAAVAASGFLATADFDRRPGADWRLVTEPDLWTGPVEKILIRHPGHDDEALVAVARRICGTALTVAHAGERLVELLPAGISKATGLVYAVRRWGLTAADTIAFGDMPNDIPMLDWAGYGVAMANAHPDLRERADETTLTNDEDGVAVVLERLLAARSVAPEE</sequence>
<dbReference type="NCBIfam" id="TIGR01484">
    <property type="entry name" value="HAD-SF-IIB"/>
    <property type="match status" value="1"/>
</dbReference>
<dbReference type="Proteomes" id="UP000680866">
    <property type="component" value="Chromosome"/>
</dbReference>
<dbReference type="GO" id="GO:0005829">
    <property type="term" value="C:cytosol"/>
    <property type="evidence" value="ECO:0007669"/>
    <property type="project" value="TreeGrafter"/>
</dbReference>
<dbReference type="EMBL" id="AP023359">
    <property type="protein sequence ID" value="BCJ66319.1"/>
    <property type="molecule type" value="Genomic_DNA"/>
</dbReference>
<dbReference type="NCBIfam" id="TIGR00099">
    <property type="entry name" value="Cof-subfamily"/>
    <property type="match status" value="1"/>
</dbReference>
<accession>A0A810N293</accession>
<dbReference type="CDD" id="cd07516">
    <property type="entry name" value="HAD_Pase"/>
    <property type="match status" value="1"/>
</dbReference>
<dbReference type="InterPro" id="IPR023214">
    <property type="entry name" value="HAD_sf"/>
</dbReference>
<reference evidence="1" key="1">
    <citation type="submission" date="2020-08" db="EMBL/GenBank/DDBJ databases">
        <title>Whole genome shotgun sequence of Polymorphospora rubra NBRC 101157.</title>
        <authorList>
            <person name="Komaki H."/>
            <person name="Tamura T."/>
        </authorList>
    </citation>
    <scope>NUCLEOTIDE SEQUENCE</scope>
    <source>
        <strain evidence="1">NBRC 101157</strain>
    </source>
</reference>
<dbReference type="PANTHER" id="PTHR10000:SF8">
    <property type="entry name" value="HAD SUPERFAMILY HYDROLASE-LIKE, TYPE 3"/>
    <property type="match status" value="1"/>
</dbReference>
<evidence type="ECO:0000313" key="1">
    <source>
        <dbReference type="EMBL" id="BCJ66319.1"/>
    </source>
</evidence>
<dbReference type="KEGG" id="pry:Prubr_33400"/>
<dbReference type="InterPro" id="IPR036412">
    <property type="entry name" value="HAD-like_sf"/>
</dbReference>
<dbReference type="SFLD" id="SFLDS00003">
    <property type="entry name" value="Haloacid_Dehalogenase"/>
    <property type="match status" value="1"/>
</dbReference>
<organism evidence="1 2">
    <name type="scientific">Polymorphospora rubra</name>
    <dbReference type="NCBI Taxonomy" id="338584"/>
    <lineage>
        <taxon>Bacteria</taxon>
        <taxon>Bacillati</taxon>
        <taxon>Actinomycetota</taxon>
        <taxon>Actinomycetes</taxon>
        <taxon>Micromonosporales</taxon>
        <taxon>Micromonosporaceae</taxon>
        <taxon>Polymorphospora</taxon>
    </lineage>
</organism>
<proteinExistence type="predicted"/>
<dbReference type="PANTHER" id="PTHR10000">
    <property type="entry name" value="PHOSPHOSERINE PHOSPHATASE"/>
    <property type="match status" value="1"/>
</dbReference>
<dbReference type="GO" id="GO:0000287">
    <property type="term" value="F:magnesium ion binding"/>
    <property type="evidence" value="ECO:0007669"/>
    <property type="project" value="TreeGrafter"/>
</dbReference>
<dbReference type="InterPro" id="IPR000150">
    <property type="entry name" value="Cof"/>
</dbReference>
<evidence type="ECO:0000313" key="2">
    <source>
        <dbReference type="Proteomes" id="UP000680866"/>
    </source>
</evidence>
<dbReference type="InterPro" id="IPR006379">
    <property type="entry name" value="HAD-SF_hydro_IIB"/>
</dbReference>
<keyword evidence="2" id="KW-1185">Reference proteome</keyword>
<dbReference type="GO" id="GO:0016791">
    <property type="term" value="F:phosphatase activity"/>
    <property type="evidence" value="ECO:0007669"/>
    <property type="project" value="TreeGrafter"/>
</dbReference>
<keyword evidence="1" id="KW-0378">Hydrolase</keyword>
<dbReference type="RefSeq" id="WP_212826347.1">
    <property type="nucleotide sequence ID" value="NZ_AP023359.1"/>
</dbReference>
<name>A0A810N293_9ACTN</name>
<protein>
    <submittedName>
        <fullName evidence="1">Hydrolase</fullName>
    </submittedName>
</protein>
<dbReference type="SFLD" id="SFLDG01140">
    <property type="entry name" value="C2.B:_Phosphomannomutase_and_P"/>
    <property type="match status" value="1"/>
</dbReference>
<dbReference type="SMR" id="A0A810N293"/>
<dbReference type="Gene3D" id="3.40.50.1000">
    <property type="entry name" value="HAD superfamily/HAD-like"/>
    <property type="match status" value="1"/>
</dbReference>
<gene>
    <name evidence="1" type="ORF">Prubr_33400</name>
</gene>
<dbReference type="AlphaFoldDB" id="A0A810N293"/>
<dbReference type="Pfam" id="PF08282">
    <property type="entry name" value="Hydrolase_3"/>
    <property type="match status" value="1"/>
</dbReference>
<dbReference type="Gene3D" id="3.30.1240.10">
    <property type="match status" value="1"/>
</dbReference>
<dbReference type="SUPFAM" id="SSF56784">
    <property type="entry name" value="HAD-like"/>
    <property type="match status" value="1"/>
</dbReference>